<dbReference type="RefSeq" id="WP_025064365.1">
    <property type="nucleotide sequence ID" value="NZ_RAQK01000001.1"/>
</dbReference>
<dbReference type="GO" id="GO:0009249">
    <property type="term" value="P:protein lipoylation"/>
    <property type="evidence" value="ECO:0007669"/>
    <property type="project" value="TreeGrafter"/>
</dbReference>
<dbReference type="InterPro" id="IPR011053">
    <property type="entry name" value="Single_hybrid_motif"/>
</dbReference>
<evidence type="ECO:0000313" key="5">
    <source>
        <dbReference type="Proteomes" id="UP000284407"/>
    </source>
</evidence>
<comment type="function">
    <text evidence="2">The glycine cleavage system catalyzes the degradation of glycine. The H protein shuttles the methylamine group of glycine from the P protein to the T protein.</text>
</comment>
<dbReference type="EMBL" id="RAQK01000001">
    <property type="protein sequence ID" value="RKE97442.1"/>
    <property type="molecule type" value="Genomic_DNA"/>
</dbReference>
<dbReference type="GO" id="GO:0005960">
    <property type="term" value="C:glycine cleavage complex"/>
    <property type="evidence" value="ECO:0007669"/>
    <property type="project" value="InterPro"/>
</dbReference>
<dbReference type="AlphaFoldDB" id="A0A420DT65"/>
<keyword evidence="5" id="KW-1185">Reference proteome</keyword>
<evidence type="ECO:0000259" key="3">
    <source>
        <dbReference type="PROSITE" id="PS50968"/>
    </source>
</evidence>
<comment type="caution">
    <text evidence="4">The sequence shown here is derived from an EMBL/GenBank/DDBJ whole genome shotgun (WGS) entry which is preliminary data.</text>
</comment>
<name>A0A420DT65_9RHOB</name>
<dbReference type="HAMAP" id="MF_00272">
    <property type="entry name" value="GcvH"/>
    <property type="match status" value="1"/>
</dbReference>
<gene>
    <name evidence="2" type="primary">gcvH</name>
    <name evidence="4" type="ORF">C8N30_2046</name>
</gene>
<dbReference type="Gene3D" id="2.40.50.100">
    <property type="match status" value="1"/>
</dbReference>
<dbReference type="Pfam" id="PF01597">
    <property type="entry name" value="GCV_H"/>
    <property type="match status" value="1"/>
</dbReference>
<reference evidence="4 5" key="1">
    <citation type="submission" date="2018-09" db="EMBL/GenBank/DDBJ databases">
        <title>Genomic Encyclopedia of Archaeal and Bacterial Type Strains, Phase II (KMG-II): from individual species to whole genera.</title>
        <authorList>
            <person name="Goeker M."/>
        </authorList>
    </citation>
    <scope>NUCLEOTIDE SEQUENCE [LARGE SCALE GENOMIC DNA]</scope>
    <source>
        <strain evidence="4 5">DSM 11458</strain>
    </source>
</reference>
<comment type="cofactor">
    <cofactor evidence="2">
        <name>(R)-lipoate</name>
        <dbReference type="ChEBI" id="CHEBI:83088"/>
    </cofactor>
    <text evidence="2">Binds 1 lipoyl cofactor covalently.</text>
</comment>
<proteinExistence type="inferred from homology"/>
<dbReference type="NCBIfam" id="NF002270">
    <property type="entry name" value="PRK01202.1"/>
    <property type="match status" value="1"/>
</dbReference>
<dbReference type="InterPro" id="IPR033753">
    <property type="entry name" value="GCV_H/Fam206"/>
</dbReference>
<dbReference type="GO" id="GO:0019464">
    <property type="term" value="P:glycine decarboxylation via glycine cleavage system"/>
    <property type="evidence" value="ECO:0007669"/>
    <property type="project" value="UniProtKB-UniRule"/>
</dbReference>
<organism evidence="4 5">
    <name type="scientific">Sulfitobacter guttiformis</name>
    <dbReference type="NCBI Taxonomy" id="74349"/>
    <lineage>
        <taxon>Bacteria</taxon>
        <taxon>Pseudomonadati</taxon>
        <taxon>Pseudomonadota</taxon>
        <taxon>Alphaproteobacteria</taxon>
        <taxon>Rhodobacterales</taxon>
        <taxon>Roseobacteraceae</taxon>
        <taxon>Sulfitobacter</taxon>
    </lineage>
</organism>
<protein>
    <recommendedName>
        <fullName evidence="2">Glycine cleavage system H protein</fullName>
    </recommendedName>
</protein>
<dbReference type="PROSITE" id="PS50968">
    <property type="entry name" value="BIOTINYL_LIPOYL"/>
    <property type="match status" value="1"/>
</dbReference>
<dbReference type="STRING" id="1443111.Z949_4079"/>
<feature type="domain" description="Lipoyl-binding" evidence="3">
    <location>
        <begin position="18"/>
        <end position="100"/>
    </location>
</feature>
<comment type="subunit">
    <text evidence="2">The glycine cleavage system is composed of four proteins: P, T, L and H.</text>
</comment>
<evidence type="ECO:0000256" key="1">
    <source>
        <dbReference type="ARBA" id="ARBA00022823"/>
    </source>
</evidence>
<dbReference type="Proteomes" id="UP000284407">
    <property type="component" value="Unassembled WGS sequence"/>
</dbReference>
<dbReference type="GO" id="GO:0005829">
    <property type="term" value="C:cytosol"/>
    <property type="evidence" value="ECO:0007669"/>
    <property type="project" value="TreeGrafter"/>
</dbReference>
<evidence type="ECO:0000313" key="4">
    <source>
        <dbReference type="EMBL" id="RKE97442.1"/>
    </source>
</evidence>
<dbReference type="PANTHER" id="PTHR11715">
    <property type="entry name" value="GLYCINE CLEAVAGE SYSTEM H PROTEIN"/>
    <property type="match status" value="1"/>
</dbReference>
<dbReference type="SUPFAM" id="SSF51230">
    <property type="entry name" value="Single hybrid motif"/>
    <property type="match status" value="1"/>
</dbReference>
<comment type="caution">
    <text evidence="2">Lacks conserved residue(s) required for the propagation of feature annotation.</text>
</comment>
<accession>A0A420DT65</accession>
<evidence type="ECO:0000256" key="2">
    <source>
        <dbReference type="HAMAP-Rule" id="MF_00272"/>
    </source>
</evidence>
<dbReference type="InterPro" id="IPR000089">
    <property type="entry name" value="Biotin_lipoyl"/>
</dbReference>
<sequence>MKFTEEHLWLRVEDGEDEITVGLSAYGAEQLGEAKFVELPDEGDVVSVDDPVVVIEADDDAVDILAPLDGEITEVNERLVEAPEVISEDPQGDGWLFKMSIDDLDALEELMDEAAYQKYIR</sequence>
<comment type="similarity">
    <text evidence="2">Belongs to the GcvH family.</text>
</comment>
<dbReference type="InterPro" id="IPR002930">
    <property type="entry name" value="GCV_H"/>
</dbReference>
<dbReference type="OrthoDB" id="9796712at2"/>
<dbReference type="PANTHER" id="PTHR11715:SF3">
    <property type="entry name" value="GLYCINE CLEAVAGE SYSTEM H PROTEIN-RELATED"/>
    <property type="match status" value="1"/>
</dbReference>
<dbReference type="CDD" id="cd06848">
    <property type="entry name" value="GCS_H"/>
    <property type="match status" value="1"/>
</dbReference>
<keyword evidence="1 2" id="KW-0450">Lipoyl</keyword>